<dbReference type="Pfam" id="PF03108">
    <property type="entry name" value="DBD_Tnp_Mut"/>
    <property type="match status" value="1"/>
</dbReference>
<dbReference type="EMBL" id="JANJYJ010000001">
    <property type="protein sequence ID" value="KAK3229525.1"/>
    <property type="molecule type" value="Genomic_DNA"/>
</dbReference>
<proteinExistence type="predicted"/>
<protein>
    <recommendedName>
        <fullName evidence="1">Transposase MuDR plant domain-containing protein</fullName>
    </recommendedName>
</protein>
<gene>
    <name evidence="2" type="ORF">Dsin_001406</name>
</gene>
<organism evidence="2 3">
    <name type="scientific">Dipteronia sinensis</name>
    <dbReference type="NCBI Taxonomy" id="43782"/>
    <lineage>
        <taxon>Eukaryota</taxon>
        <taxon>Viridiplantae</taxon>
        <taxon>Streptophyta</taxon>
        <taxon>Embryophyta</taxon>
        <taxon>Tracheophyta</taxon>
        <taxon>Spermatophyta</taxon>
        <taxon>Magnoliopsida</taxon>
        <taxon>eudicotyledons</taxon>
        <taxon>Gunneridae</taxon>
        <taxon>Pentapetalae</taxon>
        <taxon>rosids</taxon>
        <taxon>malvids</taxon>
        <taxon>Sapindales</taxon>
        <taxon>Sapindaceae</taxon>
        <taxon>Hippocastanoideae</taxon>
        <taxon>Acereae</taxon>
        <taxon>Dipteronia</taxon>
    </lineage>
</organism>
<dbReference type="PANTHER" id="PTHR31973">
    <property type="entry name" value="POLYPROTEIN, PUTATIVE-RELATED"/>
    <property type="match status" value="1"/>
</dbReference>
<reference evidence="2" key="1">
    <citation type="journal article" date="2023" name="Plant J.">
        <title>Genome sequences and population genomics provide insights into the demographic history, inbreeding, and mutation load of two 'living fossil' tree species of Dipteronia.</title>
        <authorList>
            <person name="Feng Y."/>
            <person name="Comes H.P."/>
            <person name="Chen J."/>
            <person name="Zhu S."/>
            <person name="Lu R."/>
            <person name="Zhang X."/>
            <person name="Li P."/>
            <person name="Qiu J."/>
            <person name="Olsen K.M."/>
            <person name="Qiu Y."/>
        </authorList>
    </citation>
    <scope>NUCLEOTIDE SEQUENCE</scope>
    <source>
        <strain evidence="2">NBL</strain>
    </source>
</reference>
<dbReference type="InterPro" id="IPR004332">
    <property type="entry name" value="Transposase_MuDR"/>
</dbReference>
<feature type="domain" description="Transposase MuDR plant" evidence="1">
    <location>
        <begin position="1"/>
        <end position="52"/>
    </location>
</feature>
<dbReference type="PANTHER" id="PTHR31973:SF187">
    <property type="entry name" value="MUTATOR TRANSPOSASE MUDRA PROTEIN"/>
    <property type="match status" value="1"/>
</dbReference>
<accession>A0AAE0EK98</accession>
<keyword evidence="3" id="KW-1185">Reference proteome</keyword>
<evidence type="ECO:0000259" key="1">
    <source>
        <dbReference type="Pfam" id="PF03108"/>
    </source>
</evidence>
<evidence type="ECO:0000313" key="3">
    <source>
        <dbReference type="Proteomes" id="UP001281410"/>
    </source>
</evidence>
<dbReference type="Proteomes" id="UP001281410">
    <property type="component" value="Unassembled WGS sequence"/>
</dbReference>
<dbReference type="AlphaFoldDB" id="A0AAE0EK98"/>
<evidence type="ECO:0000313" key="2">
    <source>
        <dbReference type="EMBL" id="KAK3229525.1"/>
    </source>
</evidence>
<comment type="caution">
    <text evidence="2">The sequence shown here is derived from an EMBL/GenBank/DDBJ whole genome shotgun (WGS) entry which is preliminary data.</text>
</comment>
<sequence>MRDIFKEYAIKEGVELKRVKNHRVRQTCECTGDGCVWRANGSYMIDGVTFMIKTLLDQHDCQGDLLRENYKALVDIQRLYKAKHRASKELAKDHAKCSRYLRRPFIGVDGCHLKGPFGGVLLLAMSLDANSGLFPLAICICEKETNNSWE</sequence>
<name>A0AAE0EK98_9ROSI</name>